<proteinExistence type="predicted"/>
<evidence type="ECO:0000313" key="9">
    <source>
        <dbReference type="EMBL" id="CAL8093693.1"/>
    </source>
</evidence>
<dbReference type="EMBL" id="CAXLJM020000026">
    <property type="protein sequence ID" value="CAL8093693.1"/>
    <property type="molecule type" value="Genomic_DNA"/>
</dbReference>
<keyword evidence="4" id="KW-0227">DNA damage</keyword>
<comment type="caution">
    <text evidence="9">The sequence shown here is derived from an EMBL/GenBank/DDBJ whole genome shotgun (WGS) entry which is preliminary data.</text>
</comment>
<evidence type="ECO:0000256" key="6">
    <source>
        <dbReference type="ARBA" id="ARBA00023242"/>
    </source>
</evidence>
<accession>A0ABP1QF46</accession>
<dbReference type="Gene3D" id="1.10.150.20">
    <property type="entry name" value="5' to 3' exonuclease, C-terminal subdomain"/>
    <property type="match status" value="1"/>
</dbReference>
<evidence type="ECO:0000256" key="7">
    <source>
        <dbReference type="ARBA" id="ARBA00044975"/>
    </source>
</evidence>
<keyword evidence="6" id="KW-0539">Nucleus</keyword>
<dbReference type="Pfam" id="PF11799">
    <property type="entry name" value="IMS_C"/>
    <property type="match status" value="1"/>
</dbReference>
<dbReference type="InterPro" id="IPR052230">
    <property type="entry name" value="DNA_polymerase_eta"/>
</dbReference>
<evidence type="ECO:0000256" key="2">
    <source>
        <dbReference type="ARBA" id="ARBA00022679"/>
    </source>
</evidence>
<dbReference type="Proteomes" id="UP001642540">
    <property type="component" value="Unassembled WGS sequence"/>
</dbReference>
<dbReference type="Gene3D" id="3.30.1490.100">
    <property type="entry name" value="DNA polymerase, Y-family, little finger domain"/>
    <property type="match status" value="1"/>
</dbReference>
<dbReference type="SUPFAM" id="SSF100879">
    <property type="entry name" value="Lesion bypass DNA polymerase (Y-family), little finger domain"/>
    <property type="match status" value="1"/>
</dbReference>
<feature type="domain" description="UmuC" evidence="8">
    <location>
        <begin position="19"/>
        <end position="271"/>
    </location>
</feature>
<evidence type="ECO:0000256" key="4">
    <source>
        <dbReference type="ARBA" id="ARBA00022763"/>
    </source>
</evidence>
<keyword evidence="10" id="KW-1185">Reference proteome</keyword>
<dbReference type="Gene3D" id="3.40.1170.60">
    <property type="match status" value="1"/>
</dbReference>
<sequence>MMATANGHNSRGGPNCKVVALIDMDSFECQLWQRMFPEDAYWGKPCIVADQTGRIVSATCEAREIGISRNIRLGEAKRLARQENVNLVVFDKPNDREKPDGKTVRYASWELVDALKEYCRTYAYGIIMEYSSCDEFFLDISEEVTQRMSLRDDSIIIESRTFLESKHEKISGDKLEFRINGLYPLRDENANMDEGLLEEERLVYGGIIMQDVNNFLFAKTKFKASVGVGTNKLTAKLACGINKPNGITIFPSSALPRLSNDIKISSIQGLGGTFGSQIREIFEIQKMSELAEISFDDLESIFGSEKAIKAFSKSRGICDEPVSAKLLNEGVSCGKNFFGQITSDETLKYHLHCLSEEIIERLGEERIRHQRAAKSIRVQFTYSMKNSSSKSMESLLNGSSIFHNTEHMDVAQLCEKALNAVFKDIDDLNSVNITRLCFTARGFEHVR</sequence>
<gene>
    <name evidence="9" type="ORF">ODALV1_LOCUS8568</name>
</gene>
<comment type="subcellular location">
    <subcellularLocation>
        <location evidence="1">Nucleus</location>
    </subcellularLocation>
</comment>
<keyword evidence="5" id="KW-0234">DNA repair</keyword>
<dbReference type="InterPro" id="IPR043128">
    <property type="entry name" value="Rev_trsase/Diguanyl_cyclase"/>
</dbReference>
<dbReference type="InterPro" id="IPR001126">
    <property type="entry name" value="UmuC"/>
</dbReference>
<dbReference type="PROSITE" id="PS50173">
    <property type="entry name" value="UMUC"/>
    <property type="match status" value="1"/>
</dbReference>
<reference evidence="9 10" key="1">
    <citation type="submission" date="2024-08" db="EMBL/GenBank/DDBJ databases">
        <authorList>
            <person name="Cucini C."/>
            <person name="Frati F."/>
        </authorList>
    </citation>
    <scope>NUCLEOTIDE SEQUENCE [LARGE SCALE GENOMIC DNA]</scope>
</reference>
<evidence type="ECO:0000313" key="10">
    <source>
        <dbReference type="Proteomes" id="UP001642540"/>
    </source>
</evidence>
<evidence type="ECO:0000256" key="1">
    <source>
        <dbReference type="ARBA" id="ARBA00004123"/>
    </source>
</evidence>
<protein>
    <recommendedName>
        <fullName evidence="7">DNA polymerase eta</fullName>
    </recommendedName>
</protein>
<dbReference type="PIRSF" id="PIRSF036603">
    <property type="entry name" value="DPol_eta"/>
    <property type="match status" value="1"/>
</dbReference>
<dbReference type="InterPro" id="IPR017961">
    <property type="entry name" value="DNA_pol_Y-fam_little_finger"/>
</dbReference>
<evidence type="ECO:0000259" key="8">
    <source>
        <dbReference type="PROSITE" id="PS50173"/>
    </source>
</evidence>
<keyword evidence="2" id="KW-0808">Transferase</keyword>
<dbReference type="SUPFAM" id="SSF56672">
    <property type="entry name" value="DNA/RNA polymerases"/>
    <property type="match status" value="1"/>
</dbReference>
<dbReference type="PANTHER" id="PTHR45873:SF1">
    <property type="entry name" value="DNA POLYMERASE ETA"/>
    <property type="match status" value="1"/>
</dbReference>
<keyword evidence="3" id="KW-0479">Metal-binding</keyword>
<dbReference type="Gene3D" id="3.30.70.270">
    <property type="match status" value="1"/>
</dbReference>
<organism evidence="9 10">
    <name type="scientific">Orchesella dallaii</name>
    <dbReference type="NCBI Taxonomy" id="48710"/>
    <lineage>
        <taxon>Eukaryota</taxon>
        <taxon>Metazoa</taxon>
        <taxon>Ecdysozoa</taxon>
        <taxon>Arthropoda</taxon>
        <taxon>Hexapoda</taxon>
        <taxon>Collembola</taxon>
        <taxon>Entomobryomorpha</taxon>
        <taxon>Entomobryoidea</taxon>
        <taxon>Orchesellidae</taxon>
        <taxon>Orchesellinae</taxon>
        <taxon>Orchesella</taxon>
    </lineage>
</organism>
<dbReference type="PANTHER" id="PTHR45873">
    <property type="entry name" value="DNA POLYMERASE ETA"/>
    <property type="match status" value="1"/>
</dbReference>
<evidence type="ECO:0000256" key="5">
    <source>
        <dbReference type="ARBA" id="ARBA00023204"/>
    </source>
</evidence>
<dbReference type="InterPro" id="IPR043502">
    <property type="entry name" value="DNA/RNA_pol_sf"/>
</dbReference>
<dbReference type="Pfam" id="PF21704">
    <property type="entry name" value="POLH-Rev1_HhH"/>
    <property type="match status" value="1"/>
</dbReference>
<dbReference type="Pfam" id="PF00817">
    <property type="entry name" value="IMS"/>
    <property type="match status" value="1"/>
</dbReference>
<dbReference type="InterPro" id="IPR036775">
    <property type="entry name" value="DNA_pol_Y-fam_lit_finger_sf"/>
</dbReference>
<name>A0ABP1QF46_9HEXA</name>
<evidence type="ECO:0000256" key="3">
    <source>
        <dbReference type="ARBA" id="ARBA00022723"/>
    </source>
</evidence>